<reference evidence="2 3" key="1">
    <citation type="journal article" date="2018" name="Nat. Ecol. Evol.">
        <title>Pezizomycetes genomes reveal the molecular basis of ectomycorrhizal truffle lifestyle.</title>
        <authorList>
            <person name="Murat C."/>
            <person name="Payen T."/>
            <person name="Noel B."/>
            <person name="Kuo A."/>
            <person name="Morin E."/>
            <person name="Chen J."/>
            <person name="Kohler A."/>
            <person name="Krizsan K."/>
            <person name="Balestrini R."/>
            <person name="Da Silva C."/>
            <person name="Montanini B."/>
            <person name="Hainaut M."/>
            <person name="Levati E."/>
            <person name="Barry K.W."/>
            <person name="Belfiori B."/>
            <person name="Cichocki N."/>
            <person name="Clum A."/>
            <person name="Dockter R.B."/>
            <person name="Fauchery L."/>
            <person name="Guy J."/>
            <person name="Iotti M."/>
            <person name="Le Tacon F."/>
            <person name="Lindquist E.A."/>
            <person name="Lipzen A."/>
            <person name="Malagnac F."/>
            <person name="Mello A."/>
            <person name="Molinier V."/>
            <person name="Miyauchi S."/>
            <person name="Poulain J."/>
            <person name="Riccioni C."/>
            <person name="Rubini A."/>
            <person name="Sitrit Y."/>
            <person name="Splivallo R."/>
            <person name="Traeger S."/>
            <person name="Wang M."/>
            <person name="Zifcakova L."/>
            <person name="Wipf D."/>
            <person name="Zambonelli A."/>
            <person name="Paolocci F."/>
            <person name="Nowrousian M."/>
            <person name="Ottonello S."/>
            <person name="Baldrian P."/>
            <person name="Spatafora J.W."/>
            <person name="Henrissat B."/>
            <person name="Nagy L.G."/>
            <person name="Aury J.M."/>
            <person name="Wincker P."/>
            <person name="Grigoriev I.V."/>
            <person name="Bonfante P."/>
            <person name="Martin F.M."/>
        </authorList>
    </citation>
    <scope>NUCLEOTIDE SEQUENCE [LARGE SCALE GENOMIC DNA]</scope>
    <source>
        <strain evidence="2 3">120613-1</strain>
    </source>
</reference>
<name>A0A3N4J9M5_9PEZI</name>
<accession>A0A3N4J9M5</accession>
<dbReference type="AlphaFoldDB" id="A0A3N4J9M5"/>
<feature type="region of interest" description="Disordered" evidence="1">
    <location>
        <begin position="1"/>
        <end position="60"/>
    </location>
</feature>
<dbReference type="Proteomes" id="UP000276215">
    <property type="component" value="Unassembled WGS sequence"/>
</dbReference>
<dbReference type="EMBL" id="ML120458">
    <property type="protein sequence ID" value="RPA93160.1"/>
    <property type="molecule type" value="Genomic_DNA"/>
</dbReference>
<organism evidence="2 3">
    <name type="scientific">Choiromyces venosus 120613-1</name>
    <dbReference type="NCBI Taxonomy" id="1336337"/>
    <lineage>
        <taxon>Eukaryota</taxon>
        <taxon>Fungi</taxon>
        <taxon>Dikarya</taxon>
        <taxon>Ascomycota</taxon>
        <taxon>Pezizomycotina</taxon>
        <taxon>Pezizomycetes</taxon>
        <taxon>Pezizales</taxon>
        <taxon>Tuberaceae</taxon>
        <taxon>Choiromyces</taxon>
    </lineage>
</organism>
<sequence length="60" mass="6473">MQRPGLPGHPHPKAPVYPGTHTYRGVLYDTPHQAQKSPSLPGHPHQSPGHGQAPANWRAA</sequence>
<evidence type="ECO:0000313" key="2">
    <source>
        <dbReference type="EMBL" id="RPA93160.1"/>
    </source>
</evidence>
<keyword evidence="3" id="KW-1185">Reference proteome</keyword>
<evidence type="ECO:0000256" key="1">
    <source>
        <dbReference type="SAM" id="MobiDB-lite"/>
    </source>
</evidence>
<proteinExistence type="predicted"/>
<evidence type="ECO:0000313" key="3">
    <source>
        <dbReference type="Proteomes" id="UP000276215"/>
    </source>
</evidence>
<protein>
    <submittedName>
        <fullName evidence="2">Uncharacterized protein</fullName>
    </submittedName>
</protein>
<gene>
    <name evidence="2" type="ORF">L873DRAFT_1816392</name>
</gene>